<dbReference type="Proteomes" id="UP000315349">
    <property type="component" value="Chromosome"/>
</dbReference>
<dbReference type="EC" id="3.1.1.17" evidence="6"/>
<evidence type="ECO:0000256" key="3">
    <source>
        <dbReference type="PIRSR" id="PIRSR605511-2"/>
    </source>
</evidence>
<dbReference type="PRINTS" id="PR01790">
    <property type="entry name" value="SMP30FAMILY"/>
</dbReference>
<feature type="binding site" evidence="3">
    <location>
        <position position="168"/>
    </location>
    <ligand>
        <name>substrate</name>
    </ligand>
</feature>
<dbReference type="Gene3D" id="2.120.10.30">
    <property type="entry name" value="TolB, C-terminal domain"/>
    <property type="match status" value="1"/>
</dbReference>
<feature type="binding site" evidence="3">
    <location>
        <position position="282"/>
    </location>
    <ligand>
        <name>a divalent metal cation</name>
        <dbReference type="ChEBI" id="CHEBI:60240"/>
    </ligand>
</feature>
<keyword evidence="3" id="KW-0479">Metal-binding</keyword>
<dbReference type="OrthoDB" id="272794at2"/>
<keyword evidence="1 6" id="KW-0378">Hydrolase</keyword>
<dbReference type="PANTHER" id="PTHR47572">
    <property type="entry name" value="LIPOPROTEIN-RELATED"/>
    <property type="match status" value="1"/>
</dbReference>
<dbReference type="InterPro" id="IPR005511">
    <property type="entry name" value="SMP-30"/>
</dbReference>
<dbReference type="PANTHER" id="PTHR47572:SF4">
    <property type="entry name" value="LACTONASE DRP35"/>
    <property type="match status" value="1"/>
</dbReference>
<dbReference type="GO" id="GO:0004341">
    <property type="term" value="F:gluconolactonase activity"/>
    <property type="evidence" value="ECO:0007669"/>
    <property type="project" value="UniProtKB-EC"/>
</dbReference>
<dbReference type="EMBL" id="CP036299">
    <property type="protein sequence ID" value="QDV28623.1"/>
    <property type="molecule type" value="Genomic_DNA"/>
</dbReference>
<evidence type="ECO:0000256" key="4">
    <source>
        <dbReference type="SAM" id="SignalP"/>
    </source>
</evidence>
<dbReference type="GO" id="GO:0046872">
    <property type="term" value="F:metal ion binding"/>
    <property type="evidence" value="ECO:0007669"/>
    <property type="project" value="UniProtKB-KW"/>
</dbReference>
<evidence type="ECO:0000256" key="1">
    <source>
        <dbReference type="ARBA" id="ARBA00022801"/>
    </source>
</evidence>
<dbReference type="KEGG" id="peh:Spb1_04860"/>
<dbReference type="AlphaFoldDB" id="A0A518GJ59"/>
<dbReference type="InterPro" id="IPR013658">
    <property type="entry name" value="SGL"/>
</dbReference>
<feature type="domain" description="SMP-30/Gluconolactonase/LRE-like region" evidence="5">
    <location>
        <begin position="69"/>
        <end position="335"/>
    </location>
</feature>
<evidence type="ECO:0000313" key="7">
    <source>
        <dbReference type="Proteomes" id="UP000315349"/>
    </source>
</evidence>
<keyword evidence="7" id="KW-1185">Reference proteome</keyword>
<feature type="binding site" evidence="3">
    <location>
        <position position="227"/>
    </location>
    <ligand>
        <name>a divalent metal cation</name>
        <dbReference type="ChEBI" id="CHEBI:60240"/>
    </ligand>
</feature>
<feature type="binding site" evidence="3">
    <location>
        <position position="71"/>
    </location>
    <ligand>
        <name>a divalent metal cation</name>
        <dbReference type="ChEBI" id="CHEBI:60240"/>
    </ligand>
</feature>
<dbReference type="InterPro" id="IPR011042">
    <property type="entry name" value="6-blade_b-propeller_TolB-like"/>
</dbReference>
<organism evidence="6 7">
    <name type="scientific">Planctopirus ephydatiae</name>
    <dbReference type="NCBI Taxonomy" id="2528019"/>
    <lineage>
        <taxon>Bacteria</taxon>
        <taxon>Pseudomonadati</taxon>
        <taxon>Planctomycetota</taxon>
        <taxon>Planctomycetia</taxon>
        <taxon>Planctomycetales</taxon>
        <taxon>Planctomycetaceae</taxon>
        <taxon>Planctopirus</taxon>
    </lineage>
</organism>
<gene>
    <name evidence="6" type="primary">gnl_1</name>
    <name evidence="6" type="ORF">Spb1_04860</name>
</gene>
<protein>
    <submittedName>
        <fullName evidence="6">Gluconolactonase</fullName>
        <ecNumber evidence="6">3.1.1.17</ecNumber>
    </submittedName>
</protein>
<proteinExistence type="predicted"/>
<feature type="signal peptide" evidence="4">
    <location>
        <begin position="1"/>
        <end position="31"/>
    </location>
</feature>
<dbReference type="SUPFAM" id="SSF63829">
    <property type="entry name" value="Calcium-dependent phosphotriesterase"/>
    <property type="match status" value="1"/>
</dbReference>
<dbReference type="InterPro" id="IPR051262">
    <property type="entry name" value="SMP-30/CGR1_Lactonase"/>
</dbReference>
<feature type="active site" description="Proton donor/acceptor" evidence="2">
    <location>
        <position position="282"/>
    </location>
</feature>
<dbReference type="RefSeq" id="WP_145295214.1">
    <property type="nucleotide sequence ID" value="NZ_CP036299.1"/>
</dbReference>
<accession>A0A518GJ59</accession>
<sequence precursor="true">MNLRLTLHRWSLFTCTIAATLAMGVVSVAKAQNTTNFPILGEVIRVSPELDEVLAPDAKIEVISSGFEWAEGPVWNREGKYLLFSDIPRNSVMKWELGKGSSLFLKLSGFTGPTGYGNEPGCNGLIFDGKGQLVSAEHGDRRLSVLTHQGGKRTLVDNYEGKRLNSPNDVCMKSNGDYYFTDPPYGLPKGAEDPLRELDFCGVYQLALQADGRHQLTLLTKEMTRPNGIAFSPDEKFLYVAQSDPKAAIIKKFPVKEDGTLGEGTTLVDVTSMVGKHKGLPDGLKVDVQGRLWATGPGGVHVYSPAGKLLGRIDTKEATANCAWGDDGSTLYITADMYLCRIPTKTKGAGW</sequence>
<evidence type="ECO:0000259" key="5">
    <source>
        <dbReference type="Pfam" id="PF08450"/>
    </source>
</evidence>
<reference evidence="6 7" key="1">
    <citation type="submission" date="2019-02" db="EMBL/GenBank/DDBJ databases">
        <title>Deep-cultivation of Planctomycetes and their phenomic and genomic characterization uncovers novel biology.</title>
        <authorList>
            <person name="Wiegand S."/>
            <person name="Jogler M."/>
            <person name="Boedeker C."/>
            <person name="Pinto D."/>
            <person name="Vollmers J."/>
            <person name="Rivas-Marin E."/>
            <person name="Kohn T."/>
            <person name="Peeters S.H."/>
            <person name="Heuer A."/>
            <person name="Rast P."/>
            <person name="Oberbeckmann S."/>
            <person name="Bunk B."/>
            <person name="Jeske O."/>
            <person name="Meyerdierks A."/>
            <person name="Storesund J.E."/>
            <person name="Kallscheuer N."/>
            <person name="Luecker S."/>
            <person name="Lage O.M."/>
            <person name="Pohl T."/>
            <person name="Merkel B.J."/>
            <person name="Hornburger P."/>
            <person name="Mueller R.-W."/>
            <person name="Bruemmer F."/>
            <person name="Labrenz M."/>
            <person name="Spormann A.M."/>
            <person name="Op den Camp H."/>
            <person name="Overmann J."/>
            <person name="Amann R."/>
            <person name="Jetten M.S.M."/>
            <person name="Mascher T."/>
            <person name="Medema M.H."/>
            <person name="Devos D.P."/>
            <person name="Kaster A.-K."/>
            <person name="Ovreas L."/>
            <person name="Rohde M."/>
            <person name="Galperin M.Y."/>
            <person name="Jogler C."/>
        </authorList>
    </citation>
    <scope>NUCLEOTIDE SEQUENCE [LARGE SCALE GENOMIC DNA]</scope>
    <source>
        <strain evidence="6 7">Spb1</strain>
    </source>
</reference>
<name>A0A518GJ59_9PLAN</name>
<dbReference type="Pfam" id="PF08450">
    <property type="entry name" value="SGL"/>
    <property type="match status" value="1"/>
</dbReference>
<keyword evidence="3" id="KW-0862">Zinc</keyword>
<keyword evidence="4" id="KW-0732">Signal</keyword>
<evidence type="ECO:0000313" key="6">
    <source>
        <dbReference type="EMBL" id="QDV28623.1"/>
    </source>
</evidence>
<comment type="cofactor">
    <cofactor evidence="3">
        <name>Zn(2+)</name>
        <dbReference type="ChEBI" id="CHEBI:29105"/>
    </cofactor>
    <text evidence="3">Binds 1 divalent metal cation per subunit.</text>
</comment>
<evidence type="ECO:0000256" key="2">
    <source>
        <dbReference type="PIRSR" id="PIRSR605511-1"/>
    </source>
</evidence>
<feature type="chain" id="PRO_5021859697" evidence="4">
    <location>
        <begin position="32"/>
        <end position="351"/>
    </location>
</feature>